<dbReference type="CDD" id="cd00090">
    <property type="entry name" value="HTH_ARSR"/>
    <property type="match status" value="1"/>
</dbReference>
<dbReference type="RefSeq" id="WP_009765189.1">
    <property type="nucleotide sequence ID" value="NZ_CP009223.1"/>
</dbReference>
<dbReference type="Gene3D" id="1.10.10.10">
    <property type="entry name" value="Winged helix-like DNA-binding domain superfamily/Winged helix DNA-binding domain"/>
    <property type="match status" value="1"/>
</dbReference>
<dbReference type="PRINTS" id="PR00778">
    <property type="entry name" value="HTHARSR"/>
</dbReference>
<keyword evidence="6" id="KW-1185">Reference proteome</keyword>
<dbReference type="AlphaFoldDB" id="A0A075TX73"/>
<evidence type="ECO:0000256" key="1">
    <source>
        <dbReference type="ARBA" id="ARBA00023015"/>
    </source>
</evidence>
<dbReference type="PROSITE" id="PS50987">
    <property type="entry name" value="HTH_ARSR_2"/>
    <property type="match status" value="1"/>
</dbReference>
<dbReference type="InterPro" id="IPR011991">
    <property type="entry name" value="ArsR-like_HTH"/>
</dbReference>
<evidence type="ECO:0000313" key="5">
    <source>
        <dbReference type="EMBL" id="AIM63566.1"/>
    </source>
</evidence>
<dbReference type="GO" id="GO:0003700">
    <property type="term" value="F:DNA-binding transcription factor activity"/>
    <property type="evidence" value="ECO:0007669"/>
    <property type="project" value="InterPro"/>
</dbReference>
<keyword evidence="2" id="KW-0238">DNA-binding</keyword>
<feature type="domain" description="HTH arsR-type" evidence="4">
    <location>
        <begin position="10"/>
        <end position="104"/>
    </location>
</feature>
<dbReference type="GO" id="GO:0003677">
    <property type="term" value="F:DNA binding"/>
    <property type="evidence" value="ECO:0007669"/>
    <property type="project" value="UniProtKB-KW"/>
</dbReference>
<dbReference type="KEGG" id="wce:WS08_1246"/>
<dbReference type="STRING" id="759620.WS105_1311"/>
<dbReference type="InterPro" id="IPR036388">
    <property type="entry name" value="WH-like_DNA-bd_sf"/>
</dbReference>
<dbReference type="NCBIfam" id="NF033788">
    <property type="entry name" value="HTH_metalloreg"/>
    <property type="match status" value="1"/>
</dbReference>
<sequence>MTELSPVNKLSDTDVNGIRDIFKLLSHPMRLQIIYMLEQQTMNVGEIVERLGLEQSAVSHQLTLLRKGHLISTCQIGKIVCYSLNDKHILDIVNEALEHTQHIHDGADQTCHTPEDK</sequence>
<protein>
    <recommendedName>
        <fullName evidence="4">HTH arsR-type domain-containing protein</fullName>
    </recommendedName>
</protein>
<dbReference type="KEGG" id="wct:WS74_1317"/>
<evidence type="ECO:0000259" key="4">
    <source>
        <dbReference type="PROSITE" id="PS50987"/>
    </source>
</evidence>
<proteinExistence type="predicted"/>
<reference evidence="5 6" key="1">
    <citation type="journal article" date="2014" name="Genome Announc.">
        <title>Complete Genome Sequences of Fish Pathogenic Weissella ceti Strains WS74 and WS105.</title>
        <authorList>
            <person name="Figueiredo H.C."/>
            <person name="Leal C.A."/>
            <person name="Dorella F.A."/>
            <person name="Carvalho A.F."/>
            <person name="Soares S.C."/>
            <person name="Pereira F.L."/>
            <person name="Azevedo V.A."/>
        </authorList>
    </citation>
    <scope>NUCLEOTIDE SEQUENCE [LARGE SCALE GENOMIC DNA]</scope>
    <source>
        <strain evidence="5 6">WS74</strain>
    </source>
</reference>
<dbReference type="InterPro" id="IPR051011">
    <property type="entry name" value="Metal_resp_trans_reg"/>
</dbReference>
<accession>A0A075TX73</accession>
<dbReference type="InterPro" id="IPR001845">
    <property type="entry name" value="HTH_ArsR_DNA-bd_dom"/>
</dbReference>
<dbReference type="PANTHER" id="PTHR43132:SF6">
    <property type="entry name" value="HTH-TYPE TRANSCRIPTIONAL REPRESSOR CZRA"/>
    <property type="match status" value="1"/>
</dbReference>
<organism evidence="5 6">
    <name type="scientific">Weissella ceti</name>
    <dbReference type="NCBI Taxonomy" id="759620"/>
    <lineage>
        <taxon>Bacteria</taxon>
        <taxon>Bacillati</taxon>
        <taxon>Bacillota</taxon>
        <taxon>Bacilli</taxon>
        <taxon>Lactobacillales</taxon>
        <taxon>Lactobacillaceae</taxon>
        <taxon>Weissella</taxon>
    </lineage>
</organism>
<dbReference type="InterPro" id="IPR036390">
    <property type="entry name" value="WH_DNA-bd_sf"/>
</dbReference>
<evidence type="ECO:0000256" key="2">
    <source>
        <dbReference type="ARBA" id="ARBA00023125"/>
    </source>
</evidence>
<dbReference type="PATRIC" id="fig|759620.7.peg.1265"/>
<dbReference type="OrthoDB" id="9794330at2"/>
<reference evidence="6" key="2">
    <citation type="submission" date="2014-08" db="EMBL/GenBank/DDBJ databases">
        <title>Complete genome of Weissella ceti strain WS74 isolated from diseased rainbow trout in Brazil.</title>
        <authorList>
            <person name="Figueiredo H.C.P."/>
            <person name="Leal C.A.G."/>
            <person name="Pereira F.L."/>
            <person name="Soares S.C."/>
            <person name="Dorella F.A."/>
            <person name="Carvalho A.F."/>
            <person name="Azevedo V.A.C."/>
        </authorList>
    </citation>
    <scope>NUCLEOTIDE SEQUENCE [LARGE SCALE GENOMIC DNA]</scope>
    <source>
        <strain evidence="6">WS74</strain>
    </source>
</reference>
<dbReference type="KEGG" id="wci:WS105_1311"/>
<gene>
    <name evidence="5" type="ORF">WS74_1317</name>
</gene>
<keyword evidence="3" id="KW-0804">Transcription</keyword>
<dbReference type="Proteomes" id="UP000029079">
    <property type="component" value="Chromosome"/>
</dbReference>
<dbReference type="PANTHER" id="PTHR43132">
    <property type="entry name" value="ARSENICAL RESISTANCE OPERON REPRESSOR ARSR-RELATED"/>
    <property type="match status" value="1"/>
</dbReference>
<dbReference type="SUPFAM" id="SSF46785">
    <property type="entry name" value="Winged helix' DNA-binding domain"/>
    <property type="match status" value="1"/>
</dbReference>
<dbReference type="EMBL" id="CP009223">
    <property type="protein sequence ID" value="AIM63566.1"/>
    <property type="molecule type" value="Genomic_DNA"/>
</dbReference>
<dbReference type="SMART" id="SM00418">
    <property type="entry name" value="HTH_ARSR"/>
    <property type="match status" value="1"/>
</dbReference>
<evidence type="ECO:0000256" key="3">
    <source>
        <dbReference type="ARBA" id="ARBA00023163"/>
    </source>
</evidence>
<dbReference type="Pfam" id="PF01022">
    <property type="entry name" value="HTH_5"/>
    <property type="match status" value="1"/>
</dbReference>
<name>A0A075TX73_9LACO</name>
<evidence type="ECO:0000313" key="6">
    <source>
        <dbReference type="Proteomes" id="UP000029079"/>
    </source>
</evidence>
<keyword evidence="1" id="KW-0805">Transcription regulation</keyword>